<dbReference type="GO" id="GO:0030198">
    <property type="term" value="P:extracellular matrix organization"/>
    <property type="evidence" value="ECO:0007669"/>
    <property type="project" value="TreeGrafter"/>
</dbReference>
<evidence type="ECO:0000256" key="1">
    <source>
        <dbReference type="SAM" id="MobiDB-lite"/>
    </source>
</evidence>
<dbReference type="EMBL" id="JARAKH010000043">
    <property type="protein sequence ID" value="KAK8379917.1"/>
    <property type="molecule type" value="Genomic_DNA"/>
</dbReference>
<keyword evidence="2" id="KW-0472">Membrane</keyword>
<gene>
    <name evidence="3" type="ORF">O3P69_019736</name>
</gene>
<keyword evidence="2" id="KW-0812">Transmembrane</keyword>
<feature type="compositionally biased region" description="Pro residues" evidence="1">
    <location>
        <begin position="135"/>
        <end position="144"/>
    </location>
</feature>
<dbReference type="PANTHER" id="PTHR24023">
    <property type="entry name" value="COLLAGEN ALPHA"/>
    <property type="match status" value="1"/>
</dbReference>
<dbReference type="AlphaFoldDB" id="A0AAW0SYD6"/>
<comment type="caution">
    <text evidence="3">The sequence shown here is derived from an EMBL/GenBank/DDBJ whole genome shotgun (WGS) entry which is preliminary data.</text>
</comment>
<sequence length="196" mass="19490">MGGLAWVERVGVVVVVVVCAGVCVEAIARYPLADQAAVDVEELGGAGYHGCSCADLAALAAQITVFEQEVKSVAVLEKKLELVVRAIKQLGAWVNVGVRGPRGPEGEAGTPGPAGPMGDTGDPGPDTEHNRTGVPGPPGHPGSPGPQGLKGPKGDCIKGAKGTQGKKGDPGVGPRGRRGSPGPPGDAGEPAKEFGS</sequence>
<keyword evidence="4" id="KW-1185">Reference proteome</keyword>
<feature type="transmembrane region" description="Helical" evidence="2">
    <location>
        <begin position="6"/>
        <end position="28"/>
    </location>
</feature>
<evidence type="ECO:0000256" key="2">
    <source>
        <dbReference type="SAM" id="Phobius"/>
    </source>
</evidence>
<dbReference type="PANTHER" id="PTHR24023:SF1089">
    <property type="entry name" value="COLLAGEN TYPE III, PUTATIVE-RELATED"/>
    <property type="match status" value="1"/>
</dbReference>
<dbReference type="InterPro" id="IPR050149">
    <property type="entry name" value="Collagen_superfamily"/>
</dbReference>
<dbReference type="GO" id="GO:0031012">
    <property type="term" value="C:extracellular matrix"/>
    <property type="evidence" value="ECO:0007669"/>
    <property type="project" value="TreeGrafter"/>
</dbReference>
<organism evidence="3 4">
    <name type="scientific">Scylla paramamosain</name>
    <name type="common">Mud crab</name>
    <dbReference type="NCBI Taxonomy" id="85552"/>
    <lineage>
        <taxon>Eukaryota</taxon>
        <taxon>Metazoa</taxon>
        <taxon>Ecdysozoa</taxon>
        <taxon>Arthropoda</taxon>
        <taxon>Crustacea</taxon>
        <taxon>Multicrustacea</taxon>
        <taxon>Malacostraca</taxon>
        <taxon>Eumalacostraca</taxon>
        <taxon>Eucarida</taxon>
        <taxon>Decapoda</taxon>
        <taxon>Pleocyemata</taxon>
        <taxon>Brachyura</taxon>
        <taxon>Eubrachyura</taxon>
        <taxon>Portunoidea</taxon>
        <taxon>Portunidae</taxon>
        <taxon>Portuninae</taxon>
        <taxon>Scylla</taxon>
    </lineage>
</organism>
<reference evidence="3 4" key="1">
    <citation type="submission" date="2023-03" db="EMBL/GenBank/DDBJ databases">
        <title>High-quality genome of Scylla paramamosain provides insights in environmental adaptation.</title>
        <authorList>
            <person name="Zhang L."/>
        </authorList>
    </citation>
    <scope>NUCLEOTIDE SEQUENCE [LARGE SCALE GENOMIC DNA]</scope>
    <source>
        <strain evidence="3">LZ_2023a</strain>
        <tissue evidence="3">Muscle</tissue>
    </source>
</reference>
<feature type="region of interest" description="Disordered" evidence="1">
    <location>
        <begin position="96"/>
        <end position="196"/>
    </location>
</feature>
<feature type="compositionally biased region" description="Low complexity" evidence="1">
    <location>
        <begin position="96"/>
        <end position="124"/>
    </location>
</feature>
<dbReference type="Proteomes" id="UP001487740">
    <property type="component" value="Unassembled WGS sequence"/>
</dbReference>
<dbReference type="GO" id="GO:0030020">
    <property type="term" value="F:extracellular matrix structural constituent conferring tensile strength"/>
    <property type="evidence" value="ECO:0007669"/>
    <property type="project" value="TreeGrafter"/>
</dbReference>
<name>A0AAW0SYD6_SCYPA</name>
<dbReference type="GO" id="GO:0005615">
    <property type="term" value="C:extracellular space"/>
    <property type="evidence" value="ECO:0007669"/>
    <property type="project" value="TreeGrafter"/>
</dbReference>
<keyword evidence="2" id="KW-1133">Transmembrane helix</keyword>
<evidence type="ECO:0000313" key="3">
    <source>
        <dbReference type="EMBL" id="KAK8379917.1"/>
    </source>
</evidence>
<protein>
    <submittedName>
        <fullName evidence="3">Uncharacterized protein</fullName>
    </submittedName>
</protein>
<evidence type="ECO:0000313" key="4">
    <source>
        <dbReference type="Proteomes" id="UP001487740"/>
    </source>
</evidence>
<accession>A0AAW0SYD6</accession>
<proteinExistence type="predicted"/>